<feature type="transmembrane region" description="Helical" evidence="1">
    <location>
        <begin position="201"/>
        <end position="218"/>
    </location>
</feature>
<feature type="transmembrane region" description="Helical" evidence="1">
    <location>
        <begin position="171"/>
        <end position="189"/>
    </location>
</feature>
<feature type="transmembrane region" description="Helical" evidence="1">
    <location>
        <begin position="412"/>
        <end position="430"/>
    </location>
</feature>
<dbReference type="EMBL" id="AQQR01000009">
    <property type="protein sequence ID" value="OWU71514.1"/>
    <property type="molecule type" value="Genomic_DNA"/>
</dbReference>
<feature type="transmembrane region" description="Helical" evidence="1">
    <location>
        <begin position="51"/>
        <end position="69"/>
    </location>
</feature>
<dbReference type="AlphaFoldDB" id="A0A225NLZ5"/>
<dbReference type="Proteomes" id="UP000215377">
    <property type="component" value="Unassembled WGS sequence"/>
</dbReference>
<gene>
    <name evidence="2" type="ORF">ATO3_18920</name>
</gene>
<dbReference type="NCBIfam" id="TIGR04370">
    <property type="entry name" value="glyco_rpt_poly"/>
    <property type="match status" value="1"/>
</dbReference>
<proteinExistence type="predicted"/>
<keyword evidence="1" id="KW-0812">Transmembrane</keyword>
<feature type="transmembrane region" description="Helical" evidence="1">
    <location>
        <begin position="385"/>
        <end position="406"/>
    </location>
</feature>
<keyword evidence="1" id="KW-0472">Membrane</keyword>
<evidence type="ECO:0000313" key="2">
    <source>
        <dbReference type="EMBL" id="OWU71514.1"/>
    </source>
</evidence>
<organism evidence="2 3">
    <name type="scientific">Marinibacterium profundimaris</name>
    <dbReference type="NCBI Taxonomy" id="1679460"/>
    <lineage>
        <taxon>Bacteria</taxon>
        <taxon>Pseudomonadati</taxon>
        <taxon>Pseudomonadota</taxon>
        <taxon>Alphaproteobacteria</taxon>
        <taxon>Rhodobacterales</taxon>
        <taxon>Paracoccaceae</taxon>
        <taxon>Marinibacterium</taxon>
    </lineage>
</organism>
<accession>A0A225NLZ5</accession>
<protein>
    <recommendedName>
        <fullName evidence="4">Oligosaccharide repeat unit polymerase</fullName>
    </recommendedName>
</protein>
<feature type="transmembrane region" description="Helical" evidence="1">
    <location>
        <begin position="238"/>
        <end position="261"/>
    </location>
</feature>
<keyword evidence="3" id="KW-1185">Reference proteome</keyword>
<feature type="transmembrane region" description="Helical" evidence="1">
    <location>
        <begin position="358"/>
        <end position="378"/>
    </location>
</feature>
<evidence type="ECO:0000313" key="3">
    <source>
        <dbReference type="Proteomes" id="UP000215377"/>
    </source>
</evidence>
<feature type="transmembrane region" description="Helical" evidence="1">
    <location>
        <begin position="128"/>
        <end position="151"/>
    </location>
</feature>
<comment type="caution">
    <text evidence="2">The sequence shown here is derived from an EMBL/GenBank/DDBJ whole genome shotgun (WGS) entry which is preliminary data.</text>
</comment>
<evidence type="ECO:0008006" key="4">
    <source>
        <dbReference type="Google" id="ProtNLM"/>
    </source>
</evidence>
<feature type="transmembrane region" description="Helical" evidence="1">
    <location>
        <begin position="304"/>
        <end position="324"/>
    </location>
</feature>
<evidence type="ECO:0000256" key="1">
    <source>
        <dbReference type="SAM" id="Phobius"/>
    </source>
</evidence>
<sequence>MQRAVLQISLLVFGMVYMRTESTLVLVLPVWLITLLASSRSNKEDFDVVDMFWLLNTLSFVVAPLVTIYEPEGSQIFSTGAIVPLNFGHSLTYRQDQIFELYFLIFMVTVINAVVLPKHATPKSTRDFSIRYTTLSLIVIFIVAVLVEIAMRGGIANTLAARREKVDAAGGIFLIFSRSFTLACSMFLAAKLTEERSWLRWVGYIVLFSLLLVLYNPFNSARFVLLQALLPPLLITFTRILSFRFFCISVIAGSMVVMPILSATTRAGTDADLASVEISPEFFLGYLDQHKVLLHLIDMVERNGLEWGSSTLSVLLFFVPRAIWPDKPLVLGLEVGNELYGYGFVGTANLSGPIFGDFYYDFGIPGVLLGSVALAIIVRQLLARSATISGVPVFGYFAIAALPILFRGTVGAVIPSAFFTFLFLIGLIVVQEKLSRSARNLSL</sequence>
<name>A0A225NLZ5_9RHOB</name>
<keyword evidence="1" id="KW-1133">Transmembrane helix</keyword>
<reference evidence="2 3" key="1">
    <citation type="submission" date="2013-04" db="EMBL/GenBank/DDBJ databases">
        <title>Oceanicola sp. 22II1-22F33 Genome Sequencing.</title>
        <authorList>
            <person name="Lai Q."/>
            <person name="Li G."/>
            <person name="Shao Z."/>
        </authorList>
    </citation>
    <scope>NUCLEOTIDE SEQUENCE [LARGE SCALE GENOMIC DNA]</scope>
    <source>
        <strain evidence="2 3">22II1-22F33</strain>
    </source>
</reference>
<feature type="transmembrane region" description="Helical" evidence="1">
    <location>
        <begin position="99"/>
        <end position="116"/>
    </location>
</feature>